<evidence type="ECO:0000256" key="1">
    <source>
        <dbReference type="ARBA" id="ARBA00022679"/>
    </source>
</evidence>
<organism evidence="5 6">
    <name type="scientific">Chryseobacterium arachidis</name>
    <dbReference type="NCBI Taxonomy" id="1416778"/>
    <lineage>
        <taxon>Bacteria</taxon>
        <taxon>Pseudomonadati</taxon>
        <taxon>Bacteroidota</taxon>
        <taxon>Flavobacteriia</taxon>
        <taxon>Flavobacteriales</taxon>
        <taxon>Weeksellaceae</taxon>
        <taxon>Chryseobacterium group</taxon>
        <taxon>Chryseobacterium</taxon>
    </lineage>
</organism>
<dbReference type="CDD" id="cd00830">
    <property type="entry name" value="KAS_III"/>
    <property type="match status" value="1"/>
</dbReference>
<dbReference type="GO" id="GO:0044550">
    <property type="term" value="P:secondary metabolite biosynthetic process"/>
    <property type="evidence" value="ECO:0007669"/>
    <property type="project" value="TreeGrafter"/>
</dbReference>
<dbReference type="PANTHER" id="PTHR34069:SF2">
    <property type="entry name" value="BETA-KETOACYL-[ACYL-CARRIER-PROTEIN] SYNTHASE III"/>
    <property type="match status" value="1"/>
</dbReference>
<dbReference type="InterPro" id="IPR016039">
    <property type="entry name" value="Thiolase-like"/>
</dbReference>
<feature type="domain" description="Beta-ketoacyl-[acyl-carrier-protein] synthase III N-terminal" evidence="4">
    <location>
        <begin position="108"/>
        <end position="185"/>
    </location>
</feature>
<name>A0A1M5M7E6_9FLAO</name>
<evidence type="ECO:0000313" key="5">
    <source>
        <dbReference type="EMBL" id="SHG73187.1"/>
    </source>
</evidence>
<evidence type="ECO:0000259" key="3">
    <source>
        <dbReference type="Pfam" id="PF08541"/>
    </source>
</evidence>
<gene>
    <name evidence="5" type="ORF">SAMN05443633_12140</name>
</gene>
<accession>A0A1M5M7E6</accession>
<dbReference type="AlphaFoldDB" id="A0A1M5M7E6"/>
<dbReference type="STRING" id="1416778.SAMN05443633_12140"/>
<keyword evidence="1" id="KW-0808">Transferase</keyword>
<evidence type="ECO:0000313" key="6">
    <source>
        <dbReference type="Proteomes" id="UP000184518"/>
    </source>
</evidence>
<dbReference type="RefSeq" id="WP_072964022.1">
    <property type="nucleotide sequence ID" value="NZ_FQUT01000021.1"/>
</dbReference>
<proteinExistence type="predicted"/>
<keyword evidence="6" id="KW-1185">Reference proteome</keyword>
<dbReference type="InterPro" id="IPR013751">
    <property type="entry name" value="ACP_syn_III_N"/>
</dbReference>
<keyword evidence="2" id="KW-0012">Acyltransferase</keyword>
<dbReference type="Proteomes" id="UP000184518">
    <property type="component" value="Unassembled WGS sequence"/>
</dbReference>
<dbReference type="SUPFAM" id="SSF53901">
    <property type="entry name" value="Thiolase-like"/>
    <property type="match status" value="1"/>
</dbReference>
<evidence type="ECO:0000259" key="4">
    <source>
        <dbReference type="Pfam" id="PF08545"/>
    </source>
</evidence>
<dbReference type="GO" id="GO:0006633">
    <property type="term" value="P:fatty acid biosynthetic process"/>
    <property type="evidence" value="ECO:0007669"/>
    <property type="project" value="InterPro"/>
</dbReference>
<protein>
    <submittedName>
        <fullName evidence="5">3-oxoacyl-[acyl-carrier-protein] synthase-3</fullName>
    </submittedName>
</protein>
<dbReference type="Gene3D" id="3.40.47.10">
    <property type="match status" value="1"/>
</dbReference>
<dbReference type="EMBL" id="FQUT01000021">
    <property type="protein sequence ID" value="SHG73187.1"/>
    <property type="molecule type" value="Genomic_DNA"/>
</dbReference>
<dbReference type="PANTHER" id="PTHR34069">
    <property type="entry name" value="3-OXOACYL-[ACYL-CARRIER-PROTEIN] SYNTHASE 3"/>
    <property type="match status" value="1"/>
</dbReference>
<dbReference type="InterPro" id="IPR013747">
    <property type="entry name" value="ACP_syn_III_C"/>
</dbReference>
<dbReference type="OrthoDB" id="9815506at2"/>
<sequence length="332" mass="37140">MKAYIKAISYYLPEEIYTNQNLVEHFPEWSVDKIAEKVGIDERRIAAEDETAGSMAEKAALNLFQEWNIDPSEIDFVMLCTQSPDYFLPTTACVIQHNLNIPTNSGAIDFNLGCSGYVYGLALAKGLIVAGVAKNILLLTAETYTKHINPKDKGNKTIFGDAAAATLVSTKGLAEIKEFVLGTDGKGAENLMVKTGGMKYKDKMNLVAEDENGAEKHSDYLYMNGSKIFNFTQSNVPKLAQQTLEKNNLEKSDIDLFVFHQANKYMMEFLRKKMKIEEERFYYYMNKVGNTVSSTIPIALYEAMKEDKTEGKKIMLAGFGVGYSWAGTVLEY</sequence>
<reference evidence="6" key="1">
    <citation type="submission" date="2016-11" db="EMBL/GenBank/DDBJ databases">
        <authorList>
            <person name="Varghese N."/>
            <person name="Submissions S."/>
        </authorList>
    </citation>
    <scope>NUCLEOTIDE SEQUENCE [LARGE SCALE GENOMIC DNA]</scope>
    <source>
        <strain evidence="6">DSM 27619</strain>
    </source>
</reference>
<feature type="domain" description="Beta-ketoacyl-[acyl-carrier-protein] synthase III C-terminal" evidence="3">
    <location>
        <begin position="244"/>
        <end position="332"/>
    </location>
</feature>
<dbReference type="Pfam" id="PF08541">
    <property type="entry name" value="ACP_syn_III_C"/>
    <property type="match status" value="1"/>
</dbReference>
<dbReference type="NCBIfam" id="NF006829">
    <property type="entry name" value="PRK09352.1"/>
    <property type="match status" value="1"/>
</dbReference>
<evidence type="ECO:0000256" key="2">
    <source>
        <dbReference type="ARBA" id="ARBA00023315"/>
    </source>
</evidence>
<dbReference type="Pfam" id="PF08545">
    <property type="entry name" value="ACP_syn_III"/>
    <property type="match status" value="1"/>
</dbReference>
<dbReference type="GO" id="GO:0004315">
    <property type="term" value="F:3-oxoacyl-[acyl-carrier-protein] synthase activity"/>
    <property type="evidence" value="ECO:0007669"/>
    <property type="project" value="InterPro"/>
</dbReference>